<organism evidence="2 3">
    <name type="scientific">Popillia japonica</name>
    <name type="common">Japanese beetle</name>
    <dbReference type="NCBI Taxonomy" id="7064"/>
    <lineage>
        <taxon>Eukaryota</taxon>
        <taxon>Metazoa</taxon>
        <taxon>Ecdysozoa</taxon>
        <taxon>Arthropoda</taxon>
        <taxon>Hexapoda</taxon>
        <taxon>Insecta</taxon>
        <taxon>Pterygota</taxon>
        <taxon>Neoptera</taxon>
        <taxon>Endopterygota</taxon>
        <taxon>Coleoptera</taxon>
        <taxon>Polyphaga</taxon>
        <taxon>Scarabaeiformia</taxon>
        <taxon>Scarabaeidae</taxon>
        <taxon>Rutelinae</taxon>
        <taxon>Popillia</taxon>
    </lineage>
</organism>
<evidence type="ECO:0000313" key="2">
    <source>
        <dbReference type="EMBL" id="KAK9721929.1"/>
    </source>
</evidence>
<protein>
    <recommendedName>
        <fullName evidence="4">Gustatory receptor</fullName>
    </recommendedName>
</protein>
<keyword evidence="3" id="KW-1185">Reference proteome</keyword>
<dbReference type="Proteomes" id="UP001458880">
    <property type="component" value="Unassembled WGS sequence"/>
</dbReference>
<dbReference type="EMBL" id="JASPKY010000193">
    <property type="protein sequence ID" value="KAK9721929.1"/>
    <property type="molecule type" value="Genomic_DNA"/>
</dbReference>
<feature type="transmembrane region" description="Helical" evidence="1">
    <location>
        <begin position="143"/>
        <end position="167"/>
    </location>
</feature>
<accession>A0AAW1KQZ5</accession>
<sequence>MADIGEARTKFTDENFNIKSNLTNHFLCLISCKILGLKPWQSNKCKSIYLQIFDKLYFLLTIIVLAMISSYVLKHRLSYHENGFIHILTGRATYISLIILNFYCIINIRLKYKDYDKFLSQFRMIDEIIYKYINRISEIKPSYLLKSGFLTAILPLLFFIGQMAVIWTRGSKVTSWLSMEFFQRYHVLFSVFLLQYYIHQIGLRYEVIGKIIHENFYNIQEKNQIKQCLCDMFECILHQTDLVHMFNRIFGLQLVIFTYNTILSLLFLVDTTLVNMKMRPVTSVTVLTFTTEEIVGVVLG</sequence>
<name>A0AAW1KQZ5_POPJA</name>
<keyword evidence="1" id="KW-0812">Transmembrane</keyword>
<feature type="transmembrane region" description="Helical" evidence="1">
    <location>
        <begin position="249"/>
        <end position="269"/>
    </location>
</feature>
<proteinExistence type="predicted"/>
<feature type="transmembrane region" description="Helical" evidence="1">
    <location>
        <begin position="56"/>
        <end position="73"/>
    </location>
</feature>
<reference evidence="2 3" key="1">
    <citation type="journal article" date="2024" name="BMC Genomics">
        <title>De novo assembly and annotation of Popillia japonica's genome with initial clues to its potential as an invasive pest.</title>
        <authorList>
            <person name="Cucini C."/>
            <person name="Boschi S."/>
            <person name="Funari R."/>
            <person name="Cardaioli E."/>
            <person name="Iannotti N."/>
            <person name="Marturano G."/>
            <person name="Paoli F."/>
            <person name="Bruttini M."/>
            <person name="Carapelli A."/>
            <person name="Frati F."/>
            <person name="Nardi F."/>
        </authorList>
    </citation>
    <scope>NUCLEOTIDE SEQUENCE [LARGE SCALE GENOMIC DNA]</scope>
    <source>
        <strain evidence="2">DMR45628</strain>
    </source>
</reference>
<comment type="caution">
    <text evidence="2">The sequence shown here is derived from an EMBL/GenBank/DDBJ whole genome shotgun (WGS) entry which is preliminary data.</text>
</comment>
<keyword evidence="1" id="KW-1133">Transmembrane helix</keyword>
<gene>
    <name evidence="2" type="ORF">QE152_g19955</name>
</gene>
<dbReference type="AlphaFoldDB" id="A0AAW1KQZ5"/>
<evidence type="ECO:0000256" key="1">
    <source>
        <dbReference type="SAM" id="Phobius"/>
    </source>
</evidence>
<feature type="transmembrane region" description="Helical" evidence="1">
    <location>
        <begin position="93"/>
        <end position="110"/>
    </location>
</feature>
<keyword evidence="1" id="KW-0472">Membrane</keyword>
<evidence type="ECO:0008006" key="4">
    <source>
        <dbReference type="Google" id="ProtNLM"/>
    </source>
</evidence>
<evidence type="ECO:0000313" key="3">
    <source>
        <dbReference type="Proteomes" id="UP001458880"/>
    </source>
</evidence>